<dbReference type="GO" id="GO:0005524">
    <property type="term" value="F:ATP binding"/>
    <property type="evidence" value="ECO:0007669"/>
    <property type="project" value="UniProtKB-KW"/>
</dbReference>
<sequence>MAEALMFLERIGILHCDIKPQNIMMVDHVRQPLRIKVIDFGIACSVEEAGQGVERQTLWYRAPETLLGARLTAAIDMWSLGCMLLDVPGHSVVSAKRRGRMMKVSSIISRMTGFEAHRSPIHPAH</sequence>
<evidence type="ECO:0000256" key="1">
    <source>
        <dbReference type="ARBA" id="ARBA00022527"/>
    </source>
</evidence>
<dbReference type="PROSITE" id="PS00108">
    <property type="entry name" value="PROTEIN_KINASE_ST"/>
    <property type="match status" value="1"/>
</dbReference>
<gene>
    <name evidence="7" type="ORF">WMY93_001991</name>
</gene>
<dbReference type="InterPro" id="IPR050494">
    <property type="entry name" value="Ser_Thr_dual-spec_kinase"/>
</dbReference>
<evidence type="ECO:0000259" key="6">
    <source>
        <dbReference type="PROSITE" id="PS50011"/>
    </source>
</evidence>
<evidence type="ECO:0000256" key="4">
    <source>
        <dbReference type="ARBA" id="ARBA00022777"/>
    </source>
</evidence>
<evidence type="ECO:0000256" key="2">
    <source>
        <dbReference type="ARBA" id="ARBA00022679"/>
    </source>
</evidence>
<proteinExistence type="predicted"/>
<dbReference type="Proteomes" id="UP001460270">
    <property type="component" value="Unassembled WGS sequence"/>
</dbReference>
<dbReference type="GO" id="GO:0005737">
    <property type="term" value="C:cytoplasm"/>
    <property type="evidence" value="ECO:0007669"/>
    <property type="project" value="TreeGrafter"/>
</dbReference>
<dbReference type="PROSITE" id="PS50011">
    <property type="entry name" value="PROTEIN_KINASE_DOM"/>
    <property type="match status" value="1"/>
</dbReference>
<name>A0AAW0PT35_9GOBI</name>
<dbReference type="GO" id="GO:0042771">
    <property type="term" value="P:intrinsic apoptotic signaling pathway in response to DNA damage by p53 class mediator"/>
    <property type="evidence" value="ECO:0007669"/>
    <property type="project" value="TreeGrafter"/>
</dbReference>
<dbReference type="GO" id="GO:0045944">
    <property type="term" value="P:positive regulation of transcription by RNA polymerase II"/>
    <property type="evidence" value="ECO:0007669"/>
    <property type="project" value="TreeGrafter"/>
</dbReference>
<dbReference type="InterPro" id="IPR011009">
    <property type="entry name" value="Kinase-like_dom_sf"/>
</dbReference>
<keyword evidence="5" id="KW-0067">ATP-binding</keyword>
<dbReference type="Gene3D" id="1.10.510.10">
    <property type="entry name" value="Transferase(Phosphotransferase) domain 1"/>
    <property type="match status" value="1"/>
</dbReference>
<reference evidence="8" key="1">
    <citation type="submission" date="2024-04" db="EMBL/GenBank/DDBJ databases">
        <title>Salinicola lusitanus LLJ914,a marine bacterium isolated from the Okinawa Trough.</title>
        <authorList>
            <person name="Li J."/>
        </authorList>
    </citation>
    <scope>NUCLEOTIDE SEQUENCE [LARGE SCALE GENOMIC DNA]</scope>
</reference>
<comment type="caution">
    <text evidence="7">The sequence shown here is derived from an EMBL/GenBank/DDBJ whole genome shotgun (WGS) entry which is preliminary data.</text>
</comment>
<dbReference type="PANTHER" id="PTHR24058:SF53">
    <property type="entry name" value="HOMEODOMAIN-INTERACTING PROTEIN KINASE 2"/>
    <property type="match status" value="1"/>
</dbReference>
<evidence type="ECO:0000256" key="3">
    <source>
        <dbReference type="ARBA" id="ARBA00022741"/>
    </source>
</evidence>
<dbReference type="SUPFAM" id="SSF56112">
    <property type="entry name" value="Protein kinase-like (PK-like)"/>
    <property type="match status" value="1"/>
</dbReference>
<dbReference type="GO" id="GO:0003714">
    <property type="term" value="F:transcription corepressor activity"/>
    <property type="evidence" value="ECO:0007669"/>
    <property type="project" value="TreeGrafter"/>
</dbReference>
<keyword evidence="4" id="KW-0418">Kinase</keyword>
<keyword evidence="1" id="KW-0723">Serine/threonine-protein kinase</keyword>
<dbReference type="GO" id="GO:0016605">
    <property type="term" value="C:PML body"/>
    <property type="evidence" value="ECO:0007669"/>
    <property type="project" value="TreeGrafter"/>
</dbReference>
<dbReference type="GO" id="GO:0004674">
    <property type="term" value="F:protein serine/threonine kinase activity"/>
    <property type="evidence" value="ECO:0007669"/>
    <property type="project" value="UniProtKB-KW"/>
</dbReference>
<dbReference type="Pfam" id="PF00069">
    <property type="entry name" value="Pkinase"/>
    <property type="match status" value="1"/>
</dbReference>
<dbReference type="AlphaFoldDB" id="A0AAW0PT35"/>
<dbReference type="InterPro" id="IPR008271">
    <property type="entry name" value="Ser/Thr_kinase_AS"/>
</dbReference>
<dbReference type="PANTHER" id="PTHR24058">
    <property type="entry name" value="DUAL SPECIFICITY PROTEIN KINASE"/>
    <property type="match status" value="1"/>
</dbReference>
<dbReference type="EMBL" id="JBBPFD010000002">
    <property type="protein sequence ID" value="KAK7938665.1"/>
    <property type="molecule type" value="Genomic_DNA"/>
</dbReference>
<feature type="domain" description="Protein kinase" evidence="6">
    <location>
        <begin position="1"/>
        <end position="125"/>
    </location>
</feature>
<accession>A0AAW0PT35</accession>
<evidence type="ECO:0000313" key="7">
    <source>
        <dbReference type="EMBL" id="KAK7938665.1"/>
    </source>
</evidence>
<keyword evidence="8" id="KW-1185">Reference proteome</keyword>
<protein>
    <recommendedName>
        <fullName evidence="6">Protein kinase domain-containing protein</fullName>
    </recommendedName>
</protein>
<keyword evidence="2" id="KW-0808">Transferase</keyword>
<dbReference type="GO" id="GO:0003713">
    <property type="term" value="F:transcription coactivator activity"/>
    <property type="evidence" value="ECO:0007669"/>
    <property type="project" value="TreeGrafter"/>
</dbReference>
<evidence type="ECO:0000313" key="8">
    <source>
        <dbReference type="Proteomes" id="UP001460270"/>
    </source>
</evidence>
<dbReference type="GO" id="GO:0007224">
    <property type="term" value="P:smoothened signaling pathway"/>
    <property type="evidence" value="ECO:0007669"/>
    <property type="project" value="TreeGrafter"/>
</dbReference>
<keyword evidence="3" id="KW-0547">Nucleotide-binding</keyword>
<organism evidence="7 8">
    <name type="scientific">Mugilogobius chulae</name>
    <name type="common">yellowstripe goby</name>
    <dbReference type="NCBI Taxonomy" id="88201"/>
    <lineage>
        <taxon>Eukaryota</taxon>
        <taxon>Metazoa</taxon>
        <taxon>Chordata</taxon>
        <taxon>Craniata</taxon>
        <taxon>Vertebrata</taxon>
        <taxon>Euteleostomi</taxon>
        <taxon>Actinopterygii</taxon>
        <taxon>Neopterygii</taxon>
        <taxon>Teleostei</taxon>
        <taxon>Neoteleostei</taxon>
        <taxon>Acanthomorphata</taxon>
        <taxon>Gobiaria</taxon>
        <taxon>Gobiiformes</taxon>
        <taxon>Gobioidei</taxon>
        <taxon>Gobiidae</taxon>
        <taxon>Gobionellinae</taxon>
        <taxon>Mugilogobius</taxon>
    </lineage>
</organism>
<evidence type="ECO:0000256" key="5">
    <source>
        <dbReference type="ARBA" id="ARBA00022840"/>
    </source>
</evidence>
<dbReference type="GO" id="GO:0046332">
    <property type="term" value="F:SMAD binding"/>
    <property type="evidence" value="ECO:0007669"/>
    <property type="project" value="TreeGrafter"/>
</dbReference>
<dbReference type="GO" id="GO:0004713">
    <property type="term" value="F:protein tyrosine kinase activity"/>
    <property type="evidence" value="ECO:0007669"/>
    <property type="project" value="TreeGrafter"/>
</dbReference>
<dbReference type="InterPro" id="IPR000719">
    <property type="entry name" value="Prot_kinase_dom"/>
</dbReference>